<dbReference type="AlphaFoldDB" id="A0A0F9BJQ2"/>
<name>A0A0F9BJQ2_9ZZZZ</name>
<proteinExistence type="predicted"/>
<sequence>MAKKDAKKQTDDQIAKKEKAAKKRARQRQAKAKAGNVIDKMQDVLLGIGAEKKAAIEAKLREII</sequence>
<comment type="caution">
    <text evidence="2">The sequence shown here is derived from an EMBL/GenBank/DDBJ whole genome shotgun (WGS) entry which is preliminary data.</text>
</comment>
<accession>A0A0F9BJQ2</accession>
<feature type="compositionally biased region" description="Basic and acidic residues" evidence="1">
    <location>
        <begin position="7"/>
        <end position="18"/>
    </location>
</feature>
<feature type="region of interest" description="Disordered" evidence="1">
    <location>
        <begin position="1"/>
        <end position="34"/>
    </location>
</feature>
<reference evidence="2" key="1">
    <citation type="journal article" date="2015" name="Nature">
        <title>Complex archaea that bridge the gap between prokaryotes and eukaryotes.</title>
        <authorList>
            <person name="Spang A."/>
            <person name="Saw J.H."/>
            <person name="Jorgensen S.L."/>
            <person name="Zaremba-Niedzwiedzka K."/>
            <person name="Martijn J."/>
            <person name="Lind A.E."/>
            <person name="van Eijk R."/>
            <person name="Schleper C."/>
            <person name="Guy L."/>
            <person name="Ettema T.J."/>
        </authorList>
    </citation>
    <scope>NUCLEOTIDE SEQUENCE</scope>
</reference>
<protein>
    <submittedName>
        <fullName evidence="2">Uncharacterized protein</fullName>
    </submittedName>
</protein>
<gene>
    <name evidence="2" type="ORF">LCGC14_2719110</name>
</gene>
<evidence type="ECO:0000313" key="2">
    <source>
        <dbReference type="EMBL" id="KKK90824.1"/>
    </source>
</evidence>
<feature type="compositionally biased region" description="Basic residues" evidence="1">
    <location>
        <begin position="19"/>
        <end position="31"/>
    </location>
</feature>
<dbReference type="EMBL" id="LAZR01048924">
    <property type="protein sequence ID" value="KKK90824.1"/>
    <property type="molecule type" value="Genomic_DNA"/>
</dbReference>
<evidence type="ECO:0000256" key="1">
    <source>
        <dbReference type="SAM" id="MobiDB-lite"/>
    </source>
</evidence>
<organism evidence="2">
    <name type="scientific">marine sediment metagenome</name>
    <dbReference type="NCBI Taxonomy" id="412755"/>
    <lineage>
        <taxon>unclassified sequences</taxon>
        <taxon>metagenomes</taxon>
        <taxon>ecological metagenomes</taxon>
    </lineage>
</organism>